<accession>A0A8J5CP73</accession>
<dbReference type="OrthoDB" id="7480422at2759"/>
<comment type="caution">
    <text evidence="1">The sequence shown here is derived from an EMBL/GenBank/DDBJ whole genome shotgun (WGS) entry which is preliminary data.</text>
</comment>
<proteinExistence type="predicted"/>
<dbReference type="AlphaFoldDB" id="A0A8J5CP73"/>
<gene>
    <name evidence="1" type="ORF">GWK47_054129</name>
</gene>
<protein>
    <submittedName>
        <fullName evidence="1">Uncharacterized protein</fullName>
    </submittedName>
</protein>
<evidence type="ECO:0000313" key="2">
    <source>
        <dbReference type="Proteomes" id="UP000770661"/>
    </source>
</evidence>
<dbReference type="Proteomes" id="UP000770661">
    <property type="component" value="Unassembled WGS sequence"/>
</dbReference>
<organism evidence="1 2">
    <name type="scientific">Chionoecetes opilio</name>
    <name type="common">Atlantic snow crab</name>
    <name type="synonym">Cancer opilio</name>
    <dbReference type="NCBI Taxonomy" id="41210"/>
    <lineage>
        <taxon>Eukaryota</taxon>
        <taxon>Metazoa</taxon>
        <taxon>Ecdysozoa</taxon>
        <taxon>Arthropoda</taxon>
        <taxon>Crustacea</taxon>
        <taxon>Multicrustacea</taxon>
        <taxon>Malacostraca</taxon>
        <taxon>Eumalacostraca</taxon>
        <taxon>Eucarida</taxon>
        <taxon>Decapoda</taxon>
        <taxon>Pleocyemata</taxon>
        <taxon>Brachyura</taxon>
        <taxon>Eubrachyura</taxon>
        <taxon>Majoidea</taxon>
        <taxon>Majidae</taxon>
        <taxon>Chionoecetes</taxon>
    </lineage>
</organism>
<keyword evidence="2" id="KW-1185">Reference proteome</keyword>
<sequence>MEYACLGWGAAANKHLALLDKAQACAVRPIKDSGAWQEPRFHSLQHRRDVAGLTVMYKVHQQWVPHLQTLQQPLRRARVTTRAVALAPAELLQPRCRT</sequence>
<dbReference type="EMBL" id="JACEEZ010017383">
    <property type="protein sequence ID" value="KAG0717574.1"/>
    <property type="molecule type" value="Genomic_DNA"/>
</dbReference>
<reference evidence="1" key="1">
    <citation type="submission" date="2020-07" db="EMBL/GenBank/DDBJ databases">
        <title>The High-quality genome of the commercially important snow crab, Chionoecetes opilio.</title>
        <authorList>
            <person name="Jeong J.-H."/>
            <person name="Ryu S."/>
        </authorList>
    </citation>
    <scope>NUCLEOTIDE SEQUENCE</scope>
    <source>
        <strain evidence="1">MADBK_172401_WGS</strain>
        <tissue evidence="1">Digestive gland</tissue>
    </source>
</reference>
<name>A0A8J5CP73_CHIOP</name>
<evidence type="ECO:0000313" key="1">
    <source>
        <dbReference type="EMBL" id="KAG0717574.1"/>
    </source>
</evidence>